<dbReference type="SUPFAM" id="SSF69819">
    <property type="entry name" value="MTH1598-like"/>
    <property type="match status" value="1"/>
</dbReference>
<dbReference type="PANTHER" id="PTHR12682:SF11">
    <property type="entry name" value="PROTEIN ARCHEASE"/>
    <property type="match status" value="1"/>
</dbReference>
<keyword evidence="3" id="KW-0479">Metal-binding</keyword>
<evidence type="ECO:0000313" key="6">
    <source>
        <dbReference type="EMBL" id="RNF76766.1"/>
    </source>
</evidence>
<sequence>MAAFAYFDHDADIGIIGQGKTLEEAFEGAAAATFAIMADPAQVHREGLVQFDFDEEDPELALVIWLNTLLAEARTHALVFGQFRLNRENSHWHGEAWGEPWRDDLDRGVEVKGATLTMLRVSQGPDGFEARCVVDV</sequence>
<dbReference type="EMBL" id="RIZI01000053">
    <property type="protein sequence ID" value="RNF76766.1"/>
    <property type="molecule type" value="Genomic_DNA"/>
</dbReference>
<organism evidence="6">
    <name type="scientific">Acidithiobacillus sulfuriphilus</name>
    <dbReference type="NCBI Taxonomy" id="1867749"/>
    <lineage>
        <taxon>Bacteria</taxon>
        <taxon>Pseudomonadati</taxon>
        <taxon>Pseudomonadota</taxon>
        <taxon>Acidithiobacillia</taxon>
        <taxon>Acidithiobacillales</taxon>
        <taxon>Acidithiobacillaceae</taxon>
        <taxon>Acidithiobacillus</taxon>
    </lineage>
</organism>
<comment type="similarity">
    <text evidence="1">Belongs to the archease family.</text>
</comment>
<dbReference type="InterPro" id="IPR002804">
    <property type="entry name" value="Archease"/>
</dbReference>
<name>A0A3M8SAR5_9PROT</name>
<comment type="caution">
    <text evidence="6">The sequence shown here is derived from an EMBL/GenBank/DDBJ whole genome shotgun (WGS) entry which is preliminary data.</text>
</comment>
<dbReference type="Gene3D" id="3.55.10.10">
    <property type="entry name" value="Archease domain"/>
    <property type="match status" value="1"/>
</dbReference>
<dbReference type="GO" id="GO:0046872">
    <property type="term" value="F:metal ion binding"/>
    <property type="evidence" value="ECO:0007669"/>
    <property type="project" value="UniProtKB-KW"/>
</dbReference>
<keyword evidence="2" id="KW-0819">tRNA processing</keyword>
<accession>A0A3M8SAR5</accession>
<proteinExistence type="inferred from homology"/>
<dbReference type="RefSeq" id="WP_123101229.1">
    <property type="nucleotide sequence ID" value="NZ_CP127527.1"/>
</dbReference>
<dbReference type="AlphaFoldDB" id="A0A3M8SAR5"/>
<protein>
    <submittedName>
        <fullName evidence="6">Archease</fullName>
    </submittedName>
</protein>
<keyword evidence="4" id="KW-0106">Calcium</keyword>
<dbReference type="OrthoDB" id="9788587at2"/>
<evidence type="ECO:0000259" key="5">
    <source>
        <dbReference type="Pfam" id="PF01951"/>
    </source>
</evidence>
<evidence type="ECO:0000256" key="3">
    <source>
        <dbReference type="ARBA" id="ARBA00022723"/>
    </source>
</evidence>
<evidence type="ECO:0000256" key="1">
    <source>
        <dbReference type="ARBA" id="ARBA00007963"/>
    </source>
</evidence>
<reference evidence="6" key="1">
    <citation type="submission" date="2018-10" db="EMBL/GenBank/DDBJ databases">
        <title>Acidithiobacillus sulfuriphilus sp. nov.: an extremely acidophilic sulfur-oxidizing chemolithotroph isolated from a neutral pH environment.</title>
        <authorList>
            <person name="Falagan C."/>
            <person name="Moya-Beltran A."/>
            <person name="Quatrini R."/>
            <person name="Johnson D.B."/>
        </authorList>
    </citation>
    <scope>NUCLEOTIDE SEQUENCE [LARGE SCALE GENOMIC DNA]</scope>
    <source>
        <strain evidence="6">CJ-2</strain>
    </source>
</reference>
<dbReference type="PANTHER" id="PTHR12682">
    <property type="entry name" value="ARCHEASE"/>
    <property type="match status" value="1"/>
</dbReference>
<gene>
    <name evidence="6" type="ORF">EC580_00465</name>
</gene>
<dbReference type="InterPro" id="IPR036820">
    <property type="entry name" value="Archease_dom_sf"/>
</dbReference>
<dbReference type="GO" id="GO:0008033">
    <property type="term" value="P:tRNA processing"/>
    <property type="evidence" value="ECO:0007669"/>
    <property type="project" value="UniProtKB-KW"/>
</dbReference>
<evidence type="ECO:0000256" key="2">
    <source>
        <dbReference type="ARBA" id="ARBA00022694"/>
    </source>
</evidence>
<feature type="domain" description="Archease" evidence="5">
    <location>
        <begin position="4"/>
        <end position="136"/>
    </location>
</feature>
<dbReference type="Pfam" id="PF01951">
    <property type="entry name" value="Archease"/>
    <property type="match status" value="1"/>
</dbReference>
<evidence type="ECO:0000256" key="4">
    <source>
        <dbReference type="ARBA" id="ARBA00022837"/>
    </source>
</evidence>
<dbReference type="InterPro" id="IPR023572">
    <property type="entry name" value="Archease_dom"/>
</dbReference>